<feature type="transmembrane region" description="Helical" evidence="8">
    <location>
        <begin position="224"/>
        <end position="246"/>
    </location>
</feature>
<name>E1K1P7_SOLFR</name>
<dbReference type="PANTHER" id="PTHR30269:SF37">
    <property type="entry name" value="MEMBRANE TRANSPORTER PROTEIN"/>
    <property type="match status" value="1"/>
</dbReference>
<evidence type="ECO:0000256" key="5">
    <source>
        <dbReference type="ARBA" id="ARBA00022692"/>
    </source>
</evidence>
<dbReference type="PANTHER" id="PTHR30269">
    <property type="entry name" value="TRANSMEMBRANE PROTEIN YFCA"/>
    <property type="match status" value="1"/>
</dbReference>
<organism evidence="9 10">
    <name type="scientific">Solidesulfovibrio fructosivorans JJ]</name>
    <dbReference type="NCBI Taxonomy" id="596151"/>
    <lineage>
        <taxon>Bacteria</taxon>
        <taxon>Pseudomonadati</taxon>
        <taxon>Thermodesulfobacteriota</taxon>
        <taxon>Desulfovibrionia</taxon>
        <taxon>Desulfovibrionales</taxon>
        <taxon>Desulfovibrionaceae</taxon>
        <taxon>Solidesulfovibrio</taxon>
    </lineage>
</organism>
<feature type="transmembrane region" description="Helical" evidence="8">
    <location>
        <begin position="67"/>
        <end position="90"/>
    </location>
</feature>
<dbReference type="Proteomes" id="UP000006250">
    <property type="component" value="Unassembled WGS sequence"/>
</dbReference>
<feature type="transmembrane region" description="Helical" evidence="8">
    <location>
        <begin position="167"/>
        <end position="185"/>
    </location>
</feature>
<keyword evidence="7 8" id="KW-0472">Membrane</keyword>
<evidence type="ECO:0000256" key="3">
    <source>
        <dbReference type="ARBA" id="ARBA00022448"/>
    </source>
</evidence>
<comment type="caution">
    <text evidence="9">The sequence shown here is derived from an EMBL/GenBank/DDBJ whole genome shotgun (WGS) entry which is preliminary data.</text>
</comment>
<dbReference type="OrthoDB" id="7843147at2"/>
<dbReference type="Pfam" id="PF01925">
    <property type="entry name" value="TauE"/>
    <property type="match status" value="1"/>
</dbReference>
<feature type="transmembrane region" description="Helical" evidence="8">
    <location>
        <begin position="43"/>
        <end position="60"/>
    </location>
</feature>
<comment type="subcellular location">
    <subcellularLocation>
        <location evidence="1 8">Cell membrane</location>
        <topology evidence="1 8">Multi-pass membrane protein</topology>
    </subcellularLocation>
</comment>
<evidence type="ECO:0000256" key="4">
    <source>
        <dbReference type="ARBA" id="ARBA00022475"/>
    </source>
</evidence>
<dbReference type="InterPro" id="IPR002781">
    <property type="entry name" value="TM_pro_TauE-like"/>
</dbReference>
<reference evidence="9 10" key="1">
    <citation type="submission" date="2010-08" db="EMBL/GenBank/DDBJ databases">
        <title>The draft genome of Desulfovibrio fructosovorans JJ.</title>
        <authorList>
            <consortium name="US DOE Joint Genome Institute (JGI-PGF)"/>
            <person name="Lucas S."/>
            <person name="Copeland A."/>
            <person name="Lapidus A."/>
            <person name="Cheng J.-F."/>
            <person name="Bruce D."/>
            <person name="Goodwin L."/>
            <person name="Pitluck S."/>
            <person name="Land M.L."/>
            <person name="Hauser L."/>
            <person name="Chang Y.-J."/>
            <person name="Jeffries C."/>
            <person name="Wall J.D."/>
            <person name="Stahl D.A."/>
            <person name="Arkin A.P."/>
            <person name="Dehal P."/>
            <person name="Stolyar S.M."/>
            <person name="Hazen T.C."/>
            <person name="Woyke T.J."/>
        </authorList>
    </citation>
    <scope>NUCLEOTIDE SEQUENCE [LARGE SCALE GENOMIC DNA]</scope>
    <source>
        <strain evidence="9 10">JJ</strain>
    </source>
</reference>
<accession>E1K1P7</accession>
<dbReference type="GO" id="GO:0005886">
    <property type="term" value="C:plasma membrane"/>
    <property type="evidence" value="ECO:0007669"/>
    <property type="project" value="UniProtKB-SubCell"/>
</dbReference>
<evidence type="ECO:0000256" key="7">
    <source>
        <dbReference type="ARBA" id="ARBA00023136"/>
    </source>
</evidence>
<evidence type="ECO:0000256" key="8">
    <source>
        <dbReference type="RuleBase" id="RU363041"/>
    </source>
</evidence>
<evidence type="ECO:0000256" key="2">
    <source>
        <dbReference type="ARBA" id="ARBA00009142"/>
    </source>
</evidence>
<gene>
    <name evidence="9" type="ORF">DesfrDRAFT_3797</name>
</gene>
<evidence type="ECO:0000256" key="1">
    <source>
        <dbReference type="ARBA" id="ARBA00004651"/>
    </source>
</evidence>
<evidence type="ECO:0000313" key="10">
    <source>
        <dbReference type="Proteomes" id="UP000006250"/>
    </source>
</evidence>
<feature type="transmembrane region" description="Helical" evidence="8">
    <location>
        <begin position="197"/>
        <end position="218"/>
    </location>
</feature>
<evidence type="ECO:0000313" key="9">
    <source>
        <dbReference type="EMBL" id="EFL49485.1"/>
    </source>
</evidence>
<keyword evidence="4 8" id="KW-1003">Cell membrane</keyword>
<sequence precursor="true">MEPSILIVLALAALCGGFTQGLAGFGSTLVALPMLAMVMDLRVATPVCCLLAVALNIILTGKLRGQIVWPALALLLGASLPGMAVGAHALRSVSDVLLKGALGLAVLAFVIHALRRREAGPRAGAGLGLLAGFTAGCMGAAIGVNGPPVVAWVSRQGYDRNGVRATLTAYFLLAGIGVISAQYLAGLLDREVWIRTAVAAPALVLGLGAGMACCGRISERAFSRVMLGVLGLSGVSLLAQAAWGAFTR</sequence>
<dbReference type="EMBL" id="AECZ01000042">
    <property type="protein sequence ID" value="EFL49485.1"/>
    <property type="molecule type" value="Genomic_DNA"/>
</dbReference>
<feature type="transmembrane region" description="Helical" evidence="8">
    <location>
        <begin position="126"/>
        <end position="147"/>
    </location>
</feature>
<protein>
    <recommendedName>
        <fullName evidence="8">Probable membrane transporter protein</fullName>
    </recommendedName>
</protein>
<keyword evidence="5 8" id="KW-0812">Transmembrane</keyword>
<dbReference type="eggNOG" id="COG0730">
    <property type="taxonomic scope" value="Bacteria"/>
</dbReference>
<dbReference type="AlphaFoldDB" id="E1K1P7"/>
<evidence type="ECO:0000256" key="6">
    <source>
        <dbReference type="ARBA" id="ARBA00022989"/>
    </source>
</evidence>
<dbReference type="RefSeq" id="WP_005996579.1">
    <property type="nucleotide sequence ID" value="NZ_AECZ01000042.1"/>
</dbReference>
<keyword evidence="3" id="KW-0813">Transport</keyword>
<comment type="similarity">
    <text evidence="2 8">Belongs to the 4-toluene sulfonate uptake permease (TSUP) (TC 2.A.102) family.</text>
</comment>
<keyword evidence="6 8" id="KW-1133">Transmembrane helix</keyword>
<keyword evidence="10" id="KW-1185">Reference proteome</keyword>
<dbReference type="InterPro" id="IPR052017">
    <property type="entry name" value="TSUP"/>
</dbReference>
<dbReference type="STRING" id="596151.DesfrDRAFT_3797"/>
<proteinExistence type="inferred from homology"/>